<reference evidence="4" key="1">
    <citation type="journal article" date="2021" name="PeerJ">
        <title>Extensive microbial diversity within the chicken gut microbiome revealed by metagenomics and culture.</title>
        <authorList>
            <person name="Gilroy R."/>
            <person name="Ravi A."/>
            <person name="Getino M."/>
            <person name="Pursley I."/>
            <person name="Horton D.L."/>
            <person name="Alikhan N.F."/>
            <person name="Baker D."/>
            <person name="Gharbi K."/>
            <person name="Hall N."/>
            <person name="Watson M."/>
            <person name="Adriaenssens E.M."/>
            <person name="Foster-Nyarko E."/>
            <person name="Jarju S."/>
            <person name="Secka A."/>
            <person name="Antonio M."/>
            <person name="Oren A."/>
            <person name="Chaudhuri R.R."/>
            <person name="La Ragione R."/>
            <person name="Hildebrand F."/>
            <person name="Pallen M.J."/>
        </authorList>
    </citation>
    <scope>NUCLEOTIDE SEQUENCE</scope>
    <source>
        <strain evidence="4">G3-2149</strain>
    </source>
</reference>
<evidence type="ECO:0000313" key="5">
    <source>
        <dbReference type="Proteomes" id="UP000823865"/>
    </source>
</evidence>
<evidence type="ECO:0000256" key="1">
    <source>
        <dbReference type="ARBA" id="ARBA00022679"/>
    </source>
</evidence>
<keyword evidence="1 4" id="KW-0808">Transferase</keyword>
<dbReference type="SUPFAM" id="SSF55729">
    <property type="entry name" value="Acyl-CoA N-acyltransferases (Nat)"/>
    <property type="match status" value="1"/>
</dbReference>
<protein>
    <submittedName>
        <fullName evidence="4">GNAT family N-acetyltransferase</fullName>
        <ecNumber evidence="4">2.3.1.-</ecNumber>
    </submittedName>
</protein>
<dbReference type="InterPro" id="IPR000182">
    <property type="entry name" value="GNAT_dom"/>
</dbReference>
<dbReference type="Proteomes" id="UP000823865">
    <property type="component" value="Unassembled WGS sequence"/>
</dbReference>
<dbReference type="InterPro" id="IPR016181">
    <property type="entry name" value="Acyl_CoA_acyltransferase"/>
</dbReference>
<accession>A0A9E2LDH1</accession>
<feature type="domain" description="N-acetyltransferase" evidence="3">
    <location>
        <begin position="1"/>
        <end position="143"/>
    </location>
</feature>
<dbReference type="EC" id="2.3.1.-" evidence="4"/>
<dbReference type="PANTHER" id="PTHR43800:SF1">
    <property type="entry name" value="PEPTIDYL-LYSINE N-ACETYLTRANSFERASE YJAB"/>
    <property type="match status" value="1"/>
</dbReference>
<proteinExistence type="predicted"/>
<name>A0A9E2LDH1_9BACT</name>
<dbReference type="PROSITE" id="PS51186">
    <property type="entry name" value="GNAT"/>
    <property type="match status" value="1"/>
</dbReference>
<sequence>MIRDLQEKDIPRILDIWLDSNLEAHHFISDGFWFKNLPFVETTLPQSEVYVCLFHDSIVGFIGLSDDFIEGLFVASEYRSQGIGKQLLDYVKQEHHTLKLNVYIKNMRAVDFYKRNGFHINTNFIDEQTGENNHEMIWSKRQVL</sequence>
<dbReference type="Gene3D" id="3.40.630.30">
    <property type="match status" value="1"/>
</dbReference>
<evidence type="ECO:0000313" key="4">
    <source>
        <dbReference type="EMBL" id="MBU3854528.1"/>
    </source>
</evidence>
<evidence type="ECO:0000259" key="3">
    <source>
        <dbReference type="PROSITE" id="PS51186"/>
    </source>
</evidence>
<gene>
    <name evidence="4" type="ORF">H9789_12080</name>
</gene>
<keyword evidence="2 4" id="KW-0012">Acyltransferase</keyword>
<comment type="caution">
    <text evidence="4">The sequence shown here is derived from an EMBL/GenBank/DDBJ whole genome shotgun (WGS) entry which is preliminary data.</text>
</comment>
<dbReference type="PANTHER" id="PTHR43800">
    <property type="entry name" value="PEPTIDYL-LYSINE N-ACETYLTRANSFERASE YJAB"/>
    <property type="match status" value="1"/>
</dbReference>
<evidence type="ECO:0000256" key="2">
    <source>
        <dbReference type="ARBA" id="ARBA00023315"/>
    </source>
</evidence>
<reference evidence="4" key="2">
    <citation type="submission" date="2021-04" db="EMBL/GenBank/DDBJ databases">
        <authorList>
            <person name="Gilroy R."/>
        </authorList>
    </citation>
    <scope>NUCLEOTIDE SEQUENCE</scope>
    <source>
        <strain evidence="4">G3-2149</strain>
    </source>
</reference>
<dbReference type="EMBL" id="JAHLFU010000247">
    <property type="protein sequence ID" value="MBU3854528.1"/>
    <property type="molecule type" value="Genomic_DNA"/>
</dbReference>
<dbReference type="CDD" id="cd04301">
    <property type="entry name" value="NAT_SF"/>
    <property type="match status" value="1"/>
</dbReference>
<dbReference type="AlphaFoldDB" id="A0A9E2LDH1"/>
<organism evidence="4 5">
    <name type="scientific">Candidatus Paraprevotella stercoravium</name>
    <dbReference type="NCBI Taxonomy" id="2838725"/>
    <lineage>
        <taxon>Bacteria</taxon>
        <taxon>Pseudomonadati</taxon>
        <taxon>Bacteroidota</taxon>
        <taxon>Bacteroidia</taxon>
        <taxon>Bacteroidales</taxon>
        <taxon>Prevotellaceae</taxon>
        <taxon>Paraprevotella</taxon>
    </lineage>
</organism>
<dbReference type="GO" id="GO:0016747">
    <property type="term" value="F:acyltransferase activity, transferring groups other than amino-acyl groups"/>
    <property type="evidence" value="ECO:0007669"/>
    <property type="project" value="InterPro"/>
</dbReference>
<dbReference type="Pfam" id="PF13508">
    <property type="entry name" value="Acetyltransf_7"/>
    <property type="match status" value="1"/>
</dbReference>